<dbReference type="Gene3D" id="3.40.50.720">
    <property type="entry name" value="NAD(P)-binding Rossmann-like Domain"/>
    <property type="match status" value="1"/>
</dbReference>
<gene>
    <name evidence="1" type="ORF">S03H2_07406</name>
</gene>
<proteinExistence type="predicted"/>
<dbReference type="GO" id="GO:0019290">
    <property type="term" value="P:siderophore biosynthetic process"/>
    <property type="evidence" value="ECO:0007669"/>
    <property type="project" value="InterPro"/>
</dbReference>
<reference evidence="1" key="1">
    <citation type="journal article" date="2014" name="Front. Microbiol.">
        <title>High frequency of phylogenetically diverse reductive dehalogenase-homologous genes in deep subseafloor sedimentary metagenomes.</title>
        <authorList>
            <person name="Kawai M."/>
            <person name="Futagami T."/>
            <person name="Toyoda A."/>
            <person name="Takaki Y."/>
            <person name="Nishi S."/>
            <person name="Hori S."/>
            <person name="Arai W."/>
            <person name="Tsubouchi T."/>
            <person name="Morono Y."/>
            <person name="Uchiyama I."/>
            <person name="Ito T."/>
            <person name="Fujiyama A."/>
            <person name="Inagaki F."/>
            <person name="Takami H."/>
        </authorList>
    </citation>
    <scope>NUCLEOTIDE SEQUENCE</scope>
    <source>
        <strain evidence="1">Expedition CK06-06</strain>
    </source>
</reference>
<dbReference type="SUPFAM" id="SSF51735">
    <property type="entry name" value="NAD(P)-binding Rossmann-fold domains"/>
    <property type="match status" value="1"/>
</dbReference>
<evidence type="ECO:0008006" key="2">
    <source>
        <dbReference type="Google" id="ProtNLM"/>
    </source>
</evidence>
<comment type="caution">
    <text evidence="1">The sequence shown here is derived from an EMBL/GenBank/DDBJ whole genome shotgun (WGS) entry which is preliminary data.</text>
</comment>
<name>X1DRF1_9ZZZZ</name>
<evidence type="ECO:0000313" key="1">
    <source>
        <dbReference type="EMBL" id="GAH23586.1"/>
    </source>
</evidence>
<dbReference type="AlphaFoldDB" id="X1DRF1"/>
<accession>X1DRF1</accession>
<sequence length="55" mass="6082">AQIDEMIHGNLKKFRCGIPLGKLAETKDIASMVLYLASELGKHITGETIYIDVVH</sequence>
<protein>
    <recommendedName>
        <fullName evidence="2">Short-chain dehydrogenase/reductase SDR</fullName>
    </recommendedName>
</protein>
<dbReference type="Pfam" id="PF13561">
    <property type="entry name" value="adh_short_C2"/>
    <property type="match status" value="1"/>
</dbReference>
<dbReference type="InterPro" id="IPR003560">
    <property type="entry name" value="DHB_DH"/>
</dbReference>
<dbReference type="EMBL" id="BARU01003416">
    <property type="protein sequence ID" value="GAH23586.1"/>
    <property type="molecule type" value="Genomic_DNA"/>
</dbReference>
<organism evidence="1">
    <name type="scientific">marine sediment metagenome</name>
    <dbReference type="NCBI Taxonomy" id="412755"/>
    <lineage>
        <taxon>unclassified sequences</taxon>
        <taxon>metagenomes</taxon>
        <taxon>ecological metagenomes</taxon>
    </lineage>
</organism>
<feature type="non-terminal residue" evidence="1">
    <location>
        <position position="1"/>
    </location>
</feature>
<dbReference type="GO" id="GO:0008667">
    <property type="term" value="F:2,3-dihydro-2,3-dihydroxybenzoate dehydrogenase activity"/>
    <property type="evidence" value="ECO:0007669"/>
    <property type="project" value="InterPro"/>
</dbReference>
<dbReference type="InterPro" id="IPR002347">
    <property type="entry name" value="SDR_fam"/>
</dbReference>
<dbReference type="PRINTS" id="PR01397">
    <property type="entry name" value="DHBDHDRGNASE"/>
</dbReference>
<dbReference type="InterPro" id="IPR036291">
    <property type="entry name" value="NAD(P)-bd_dom_sf"/>
</dbReference>